<accession>A0ABQ2BE53</accession>
<dbReference type="InterPro" id="IPR027417">
    <property type="entry name" value="P-loop_NTPase"/>
</dbReference>
<dbReference type="Gene3D" id="3.40.50.300">
    <property type="entry name" value="P-loop containing nucleotide triphosphate hydrolases"/>
    <property type="match status" value="1"/>
</dbReference>
<evidence type="ECO:0008006" key="3">
    <source>
        <dbReference type="Google" id="ProtNLM"/>
    </source>
</evidence>
<dbReference type="EMBL" id="BMDJ01000002">
    <property type="protein sequence ID" value="GGI23876.1"/>
    <property type="molecule type" value="Genomic_DNA"/>
</dbReference>
<reference evidence="2" key="1">
    <citation type="journal article" date="2019" name="Int. J. Syst. Evol. Microbiol.">
        <title>The Global Catalogue of Microorganisms (GCM) 10K type strain sequencing project: providing services to taxonomists for standard genome sequencing and annotation.</title>
        <authorList>
            <consortium name="The Broad Institute Genomics Platform"/>
            <consortium name="The Broad Institute Genome Sequencing Center for Infectious Disease"/>
            <person name="Wu L."/>
            <person name="Ma J."/>
        </authorList>
    </citation>
    <scope>NUCLEOTIDE SEQUENCE [LARGE SCALE GENOMIC DNA]</scope>
    <source>
        <strain evidence="2">CCM 8939</strain>
    </source>
</reference>
<organism evidence="1 2">
    <name type="scientific">Pedobacter mendelii</name>
    <dbReference type="NCBI Taxonomy" id="1908240"/>
    <lineage>
        <taxon>Bacteria</taxon>
        <taxon>Pseudomonadati</taxon>
        <taxon>Bacteroidota</taxon>
        <taxon>Sphingobacteriia</taxon>
        <taxon>Sphingobacteriales</taxon>
        <taxon>Sphingobacteriaceae</taxon>
        <taxon>Pedobacter</taxon>
    </lineage>
</organism>
<evidence type="ECO:0000313" key="1">
    <source>
        <dbReference type="EMBL" id="GGI23876.1"/>
    </source>
</evidence>
<name>A0ABQ2BE53_9SPHI</name>
<dbReference type="InterPro" id="IPR051396">
    <property type="entry name" value="Bact_Antivir_Def_Nuclease"/>
</dbReference>
<protein>
    <recommendedName>
        <fullName evidence="3">AAA domain-containing protein</fullName>
    </recommendedName>
</protein>
<proteinExistence type="predicted"/>
<evidence type="ECO:0000313" key="2">
    <source>
        <dbReference type="Proteomes" id="UP000645390"/>
    </source>
</evidence>
<comment type="caution">
    <text evidence="1">The sequence shown here is derived from an EMBL/GenBank/DDBJ whole genome shotgun (WGS) entry which is preliminary data.</text>
</comment>
<dbReference type="SUPFAM" id="SSF52540">
    <property type="entry name" value="P-loop containing nucleoside triphosphate hydrolases"/>
    <property type="match status" value="1"/>
</dbReference>
<keyword evidence="2" id="KW-1185">Reference proteome</keyword>
<dbReference type="PANTHER" id="PTHR43581">
    <property type="entry name" value="ATP/GTP PHOSPHATASE"/>
    <property type="match status" value="1"/>
</dbReference>
<gene>
    <name evidence="1" type="ORF">GCM10008119_09850</name>
</gene>
<dbReference type="PANTHER" id="PTHR43581:SF2">
    <property type="entry name" value="EXCINUCLEASE ATPASE SUBUNIT"/>
    <property type="match status" value="1"/>
</dbReference>
<sequence length="737" mass="84934">MSMPQKYPTRSFRLLAIRPLAGCSEKFLKILSENHIYRFYNSAKFLNQKGKKITGAGSVYAIEHFIKMPRGLFDADSADGQHFNISISAIAGKNGAGKSSVVELLFATIYCFSVNDEILEPNRASILKHSTDMEEEISIIRKNMEDLQATVPKILSDTSTLLKEVSSVQKAFAEVKNKFYNYQEKEEQLSKRLSYLESELIHNSQRLEDIDAFTSGLKVELYYHLDGVNYCLRIGGHEDATISLNVIPEHIEAHSKEEKLTKSTKKELLEHFFYTIAVNYSHYALNANVMGDWINSLFHKNDAYKTPVVINPMRIKGNFNINDETILTKNRFVANTLTEYHYSQSPVKVTDSQNVYRIRFTLNIPKIKRLRERLSTNIKQISGDERSSNMIIGLLARYFPGYELIDIFNINFPLKKELLDYIVNKVDRISELYPGFEDGYQFGPDAPMLLSDKFLDKIVADRTHVTFKLRQAINYIRKKTNGEQDNRFKFDDRTLDKMEKAFFEYSPKQLLEWASPENIADIISFLPPSIFKIEIILKDKKTLRTSSFGELSSGEQQLIHTLQSVIYHMNNIQSAHRGGEERIKYGAVNIIYDEIELYFHPEYQRRFIAELLRTLKQLHVKGKSRINSINILFLTHSPFILSDIPRENILLLEKDPQTGKSVAAANIGETFAANIHDLLANNFFLDGTLIGMFAELRIKALIKKIKRGKNRLDENDFKLIDMIGDTYLRFGFKKFIE</sequence>
<dbReference type="Proteomes" id="UP000645390">
    <property type="component" value="Unassembled WGS sequence"/>
</dbReference>